<name>A0ABT7F6A6_9RHOB</name>
<evidence type="ECO:0000313" key="2">
    <source>
        <dbReference type="Proteomes" id="UP001243757"/>
    </source>
</evidence>
<accession>A0ABT7F6A6</accession>
<dbReference type="RefSeq" id="WP_284482828.1">
    <property type="nucleotide sequence ID" value="NZ_JASNJD010000022.1"/>
</dbReference>
<dbReference type="EMBL" id="JASNJD010000022">
    <property type="protein sequence ID" value="MDK3020136.1"/>
    <property type="molecule type" value="Genomic_DNA"/>
</dbReference>
<protein>
    <submittedName>
        <fullName evidence="1">Uncharacterized protein</fullName>
    </submittedName>
</protein>
<proteinExistence type="predicted"/>
<reference evidence="1 2" key="1">
    <citation type="submission" date="2023-05" db="EMBL/GenBank/DDBJ databases">
        <title>Pseudodonghicola sp. nov.</title>
        <authorList>
            <person name="Huang J."/>
        </authorList>
    </citation>
    <scope>NUCLEOTIDE SEQUENCE [LARGE SCALE GENOMIC DNA]</scope>
    <source>
        <strain evidence="1 2">IC7</strain>
    </source>
</reference>
<gene>
    <name evidence="1" type="ORF">QO033_20840</name>
</gene>
<evidence type="ECO:0000313" key="1">
    <source>
        <dbReference type="EMBL" id="MDK3020136.1"/>
    </source>
</evidence>
<comment type="caution">
    <text evidence="1">The sequence shown here is derived from an EMBL/GenBank/DDBJ whole genome shotgun (WGS) entry which is preliminary data.</text>
</comment>
<organism evidence="1 2">
    <name type="scientific">Pseudodonghicola flavimaris</name>
    <dbReference type="NCBI Taxonomy" id="3050036"/>
    <lineage>
        <taxon>Bacteria</taxon>
        <taxon>Pseudomonadati</taxon>
        <taxon>Pseudomonadota</taxon>
        <taxon>Alphaproteobacteria</taxon>
        <taxon>Rhodobacterales</taxon>
        <taxon>Paracoccaceae</taxon>
        <taxon>Pseudodonghicola</taxon>
    </lineage>
</organism>
<dbReference type="Proteomes" id="UP001243757">
    <property type="component" value="Unassembled WGS sequence"/>
</dbReference>
<keyword evidence="2" id="KW-1185">Reference proteome</keyword>
<sequence>MEDPFKHHARGLESPGAVHFAITPDDDNDLPVRPRYLWCNGAGTAVLRDSAGTDLSYMLGVGQILPFAPVRVMATGTTATLFGGY</sequence>